<organism evidence="3 4">
    <name type="scientific">Candidatus Dojkabacteria bacterium</name>
    <dbReference type="NCBI Taxonomy" id="2099670"/>
    <lineage>
        <taxon>Bacteria</taxon>
        <taxon>Candidatus Dojkabacteria</taxon>
    </lineage>
</organism>
<evidence type="ECO:0000313" key="4">
    <source>
        <dbReference type="Proteomes" id="UP000748332"/>
    </source>
</evidence>
<reference evidence="3" key="2">
    <citation type="journal article" date="2021" name="Microbiome">
        <title>Successional dynamics and alternative stable states in a saline activated sludge microbial community over 9 years.</title>
        <authorList>
            <person name="Wang Y."/>
            <person name="Ye J."/>
            <person name="Ju F."/>
            <person name="Liu L."/>
            <person name="Boyd J.A."/>
            <person name="Deng Y."/>
            <person name="Parks D.H."/>
            <person name="Jiang X."/>
            <person name="Yin X."/>
            <person name="Woodcroft B.J."/>
            <person name="Tyson G.W."/>
            <person name="Hugenholtz P."/>
            <person name="Polz M.F."/>
            <person name="Zhang T."/>
        </authorList>
    </citation>
    <scope>NUCLEOTIDE SEQUENCE</scope>
    <source>
        <strain evidence="3">HKST-UBA16</strain>
    </source>
</reference>
<dbReference type="EMBL" id="JAGQLM010000014">
    <property type="protein sequence ID" value="MCA9374753.1"/>
    <property type="molecule type" value="Genomic_DNA"/>
</dbReference>
<name>A0A955I1C9_9BACT</name>
<dbReference type="AlphaFoldDB" id="A0A955I1C9"/>
<comment type="caution">
    <text evidence="3">The sequence shown here is derived from an EMBL/GenBank/DDBJ whole genome shotgun (WGS) entry which is preliminary data.</text>
</comment>
<keyword evidence="2" id="KW-0732">Signal</keyword>
<proteinExistence type="predicted"/>
<evidence type="ECO:0000256" key="1">
    <source>
        <dbReference type="SAM" id="Phobius"/>
    </source>
</evidence>
<sequence>MFKNNTKMIIGTLASVMIISLSQCSNYPVYAQNVETDNPTAPNQEATQEPVIPSMVFDIKIDVGTQSPWNKKVPVTLTITPNLDSNRTEVSWDVPYGVEIVDKNQNFFSAGKGEAFKRKAYVVPGKPGTYTITANVTNWGYGSNYTSSENITLTFGTNLVTDPETSSYTIASIIRYTVILLIFGSIIAGTYFGFRKFKQPIKAWFKPPQ</sequence>
<evidence type="ECO:0000256" key="2">
    <source>
        <dbReference type="SAM" id="SignalP"/>
    </source>
</evidence>
<feature type="chain" id="PRO_5037279395" evidence="2">
    <location>
        <begin position="32"/>
        <end position="209"/>
    </location>
</feature>
<keyword evidence="1" id="KW-0812">Transmembrane</keyword>
<keyword evidence="1" id="KW-1133">Transmembrane helix</keyword>
<accession>A0A955I1C9</accession>
<feature type="transmembrane region" description="Helical" evidence="1">
    <location>
        <begin position="173"/>
        <end position="194"/>
    </location>
</feature>
<keyword evidence="1" id="KW-0472">Membrane</keyword>
<evidence type="ECO:0000313" key="3">
    <source>
        <dbReference type="EMBL" id="MCA9374753.1"/>
    </source>
</evidence>
<dbReference type="Proteomes" id="UP000748332">
    <property type="component" value="Unassembled WGS sequence"/>
</dbReference>
<protein>
    <submittedName>
        <fullName evidence="3">Uncharacterized protein</fullName>
    </submittedName>
</protein>
<feature type="signal peptide" evidence="2">
    <location>
        <begin position="1"/>
        <end position="31"/>
    </location>
</feature>
<gene>
    <name evidence="3" type="ORF">KC622_00310</name>
</gene>
<reference evidence="3" key="1">
    <citation type="submission" date="2020-04" db="EMBL/GenBank/DDBJ databases">
        <authorList>
            <person name="Zhang T."/>
        </authorList>
    </citation>
    <scope>NUCLEOTIDE SEQUENCE</scope>
    <source>
        <strain evidence="3">HKST-UBA16</strain>
    </source>
</reference>